<accession>A0A2H3D9X2</accession>
<name>A0A2H3D9X2_ARMGA</name>
<gene>
    <name evidence="1" type="ORF">ARMGADRAFT_1037212</name>
</gene>
<reference evidence="2" key="1">
    <citation type="journal article" date="2017" name="Nat. Ecol. Evol.">
        <title>Genome expansion and lineage-specific genetic innovations in the forest pathogenic fungi Armillaria.</title>
        <authorList>
            <person name="Sipos G."/>
            <person name="Prasanna A.N."/>
            <person name="Walter M.C."/>
            <person name="O'Connor E."/>
            <person name="Balint B."/>
            <person name="Krizsan K."/>
            <person name="Kiss B."/>
            <person name="Hess J."/>
            <person name="Varga T."/>
            <person name="Slot J."/>
            <person name="Riley R."/>
            <person name="Boka B."/>
            <person name="Rigling D."/>
            <person name="Barry K."/>
            <person name="Lee J."/>
            <person name="Mihaltcheva S."/>
            <person name="LaButti K."/>
            <person name="Lipzen A."/>
            <person name="Waldron R."/>
            <person name="Moloney N.M."/>
            <person name="Sperisen C."/>
            <person name="Kredics L."/>
            <person name="Vagvoelgyi C."/>
            <person name="Patrignani A."/>
            <person name="Fitzpatrick D."/>
            <person name="Nagy I."/>
            <person name="Doyle S."/>
            <person name="Anderson J.B."/>
            <person name="Grigoriev I.V."/>
            <person name="Gueldener U."/>
            <person name="Muensterkoetter M."/>
            <person name="Nagy L.G."/>
        </authorList>
    </citation>
    <scope>NUCLEOTIDE SEQUENCE [LARGE SCALE GENOMIC DNA]</scope>
    <source>
        <strain evidence="2">Ar21-2</strain>
    </source>
</reference>
<dbReference type="AlphaFoldDB" id="A0A2H3D9X2"/>
<organism evidence="1 2">
    <name type="scientific">Armillaria gallica</name>
    <name type="common">Bulbous honey fungus</name>
    <name type="synonym">Armillaria bulbosa</name>
    <dbReference type="NCBI Taxonomy" id="47427"/>
    <lineage>
        <taxon>Eukaryota</taxon>
        <taxon>Fungi</taxon>
        <taxon>Dikarya</taxon>
        <taxon>Basidiomycota</taxon>
        <taxon>Agaricomycotina</taxon>
        <taxon>Agaricomycetes</taxon>
        <taxon>Agaricomycetidae</taxon>
        <taxon>Agaricales</taxon>
        <taxon>Marasmiineae</taxon>
        <taxon>Physalacriaceae</taxon>
        <taxon>Armillaria</taxon>
    </lineage>
</organism>
<proteinExistence type="predicted"/>
<dbReference type="InParanoid" id="A0A2H3D9X2"/>
<protein>
    <submittedName>
        <fullName evidence="1">Uncharacterized protein</fullName>
    </submittedName>
</protein>
<sequence length="194" mass="21478">MAVENVIRRVLVKLEVIDKPVAVGSSGDEELSEGVVLFYGSFDLVDGVPDEEEEEGIKYMPSILISNPQDVPVVHSDIILTRSDHSLNEDVKQLVTVKLNNYIDPSSRSMTLNKSTSPQGLCMMWLMDTSICEGGQIKCATKPFEELTKLLVLELMGAWNVFVEGLQPFAAYTSMEKDGHMGCKLMDTGWESQS</sequence>
<dbReference type="EMBL" id="KZ293699">
    <property type="protein sequence ID" value="PBK84276.1"/>
    <property type="molecule type" value="Genomic_DNA"/>
</dbReference>
<dbReference type="Proteomes" id="UP000217790">
    <property type="component" value="Unassembled WGS sequence"/>
</dbReference>
<keyword evidence="2" id="KW-1185">Reference proteome</keyword>
<evidence type="ECO:0000313" key="1">
    <source>
        <dbReference type="EMBL" id="PBK84276.1"/>
    </source>
</evidence>
<evidence type="ECO:0000313" key="2">
    <source>
        <dbReference type="Proteomes" id="UP000217790"/>
    </source>
</evidence>